<dbReference type="KEGG" id="tig:THII_1922"/>
<gene>
    <name evidence="2" type="ORF">THII_1922</name>
</gene>
<evidence type="ECO:0000313" key="3">
    <source>
        <dbReference type="Proteomes" id="UP000031623"/>
    </source>
</evidence>
<name>A0A090AGD0_9GAMM</name>
<organism evidence="2 3">
    <name type="scientific">Thioploca ingrica</name>
    <dbReference type="NCBI Taxonomy" id="40754"/>
    <lineage>
        <taxon>Bacteria</taxon>
        <taxon>Pseudomonadati</taxon>
        <taxon>Pseudomonadota</taxon>
        <taxon>Gammaproteobacteria</taxon>
        <taxon>Thiotrichales</taxon>
        <taxon>Thiotrichaceae</taxon>
        <taxon>Thioploca</taxon>
    </lineage>
</organism>
<dbReference type="Proteomes" id="UP000031623">
    <property type="component" value="Chromosome"/>
</dbReference>
<feature type="repeat" description="TPR" evidence="1">
    <location>
        <begin position="44"/>
        <end position="77"/>
    </location>
</feature>
<accession>A0A090AGD0</accession>
<evidence type="ECO:0000313" key="2">
    <source>
        <dbReference type="EMBL" id="BAP56219.1"/>
    </source>
</evidence>
<dbReference type="HOGENOM" id="CLU_141077_0_0_6"/>
<dbReference type="Pfam" id="PF14559">
    <property type="entry name" value="TPR_19"/>
    <property type="match status" value="1"/>
</dbReference>
<dbReference type="SMART" id="SM00028">
    <property type="entry name" value="TPR"/>
    <property type="match status" value="2"/>
</dbReference>
<dbReference type="PROSITE" id="PS50005">
    <property type="entry name" value="TPR"/>
    <property type="match status" value="1"/>
</dbReference>
<dbReference type="SUPFAM" id="SSF48452">
    <property type="entry name" value="TPR-like"/>
    <property type="match status" value="1"/>
</dbReference>
<reference evidence="2 3" key="1">
    <citation type="journal article" date="2014" name="ISME J.">
        <title>Ecophysiology of Thioploca ingrica as revealed by the complete genome sequence supplemented with proteomic evidence.</title>
        <authorList>
            <person name="Kojima H."/>
            <person name="Ogura Y."/>
            <person name="Yamamoto N."/>
            <person name="Togashi T."/>
            <person name="Mori H."/>
            <person name="Watanabe T."/>
            <person name="Nemoto F."/>
            <person name="Kurokawa K."/>
            <person name="Hayashi T."/>
            <person name="Fukui M."/>
        </authorList>
    </citation>
    <scope>NUCLEOTIDE SEQUENCE [LARGE SCALE GENOMIC DNA]</scope>
</reference>
<protein>
    <submittedName>
        <fullName evidence="2">TPR domain-containing protein</fullName>
    </submittedName>
</protein>
<keyword evidence="1" id="KW-0802">TPR repeat</keyword>
<sequence>MKVSYSNKPRQLFNRLLTITLLIAGGNAYALANQLIPVDSTSAVESLLNDAKTYYEMKQFEQAAALLERALRIDPRNPILWHNLAGIRLAQEDWKRAANLATKSNTLAGSNNDYRELRLRNWVIVTRACEGLGDFNCAQEARNRAQALARALRTEKSS</sequence>
<dbReference type="InterPro" id="IPR011990">
    <property type="entry name" value="TPR-like_helical_dom_sf"/>
</dbReference>
<proteinExistence type="predicted"/>
<dbReference type="InterPro" id="IPR019734">
    <property type="entry name" value="TPR_rpt"/>
</dbReference>
<dbReference type="STRING" id="40754.THII_1922"/>
<dbReference type="EMBL" id="AP014633">
    <property type="protein sequence ID" value="BAP56219.1"/>
    <property type="molecule type" value="Genomic_DNA"/>
</dbReference>
<evidence type="ECO:0000256" key="1">
    <source>
        <dbReference type="PROSITE-ProRule" id="PRU00339"/>
    </source>
</evidence>
<dbReference type="OrthoDB" id="5570544at2"/>
<keyword evidence="3" id="KW-1185">Reference proteome</keyword>
<dbReference type="AlphaFoldDB" id="A0A090AGD0"/>
<dbReference type="Gene3D" id="1.25.40.10">
    <property type="entry name" value="Tetratricopeptide repeat domain"/>
    <property type="match status" value="1"/>
</dbReference>
<dbReference type="PROSITE" id="PS50293">
    <property type="entry name" value="TPR_REGION"/>
    <property type="match status" value="1"/>
</dbReference>